<evidence type="ECO:0000256" key="9">
    <source>
        <dbReference type="ARBA" id="ARBA00009951"/>
    </source>
</evidence>
<dbReference type="Proteomes" id="UP000023758">
    <property type="component" value="Unassembled WGS sequence"/>
</dbReference>
<dbReference type="GO" id="GO:0016301">
    <property type="term" value="F:kinase activity"/>
    <property type="evidence" value="ECO:0007669"/>
    <property type="project" value="UniProtKB-KW"/>
</dbReference>
<dbReference type="GO" id="GO:0004156">
    <property type="term" value="F:dihydropteroate synthase activity"/>
    <property type="evidence" value="ECO:0007669"/>
    <property type="project" value="UniProtKB-EC"/>
</dbReference>
<keyword evidence="19" id="KW-0289">Folate biosynthesis</keyword>
<dbReference type="EC" id="2.7.6.3" evidence="12"/>
<dbReference type="InterPro" id="IPR035907">
    <property type="entry name" value="Hppk_sf"/>
</dbReference>
<evidence type="ECO:0000256" key="4">
    <source>
        <dbReference type="ARBA" id="ARBA00001946"/>
    </source>
</evidence>
<comment type="pathway">
    <text evidence="6">Cofactor biosynthesis; tetrahydrofolate biosynthesis; 2-amino-4-hydroxy-6-hydroxymethyl-7,8-dihydropteridine diphosphate from 7,8-dihydroneopterin triphosphate: step 3/4.</text>
</comment>
<evidence type="ECO:0000256" key="5">
    <source>
        <dbReference type="ARBA" id="ARBA00004763"/>
    </source>
</evidence>
<evidence type="ECO:0000256" key="11">
    <source>
        <dbReference type="ARBA" id="ARBA00013043"/>
    </source>
</evidence>
<evidence type="ECO:0000256" key="1">
    <source>
        <dbReference type="ARBA" id="ARBA00000012"/>
    </source>
</evidence>
<dbReference type="SUPFAM" id="SSF55083">
    <property type="entry name" value="6-hydroxymethyl-7,8-dihydropterin pyrophosphokinase, HPPK"/>
    <property type="match status" value="1"/>
</dbReference>
<dbReference type="EC" id="4.1.2.25" evidence="11"/>
<dbReference type="PROSITE" id="PS00792">
    <property type="entry name" value="DHPS_1"/>
    <property type="match status" value="1"/>
</dbReference>
<evidence type="ECO:0000256" key="7">
    <source>
        <dbReference type="ARBA" id="ARBA00005051"/>
    </source>
</evidence>
<feature type="domain" description="Pterin-binding" evidence="25">
    <location>
        <begin position="187"/>
        <end position="451"/>
    </location>
</feature>
<dbReference type="UniPathway" id="UPA00077">
    <property type="reaction ID" value="UER00155"/>
</dbReference>
<dbReference type="PROSITE" id="PS00794">
    <property type="entry name" value="HPPK"/>
    <property type="match status" value="1"/>
</dbReference>
<comment type="similarity">
    <text evidence="22">In the central section; belongs to the HPPK family.</text>
</comment>
<dbReference type="GO" id="GO:0005524">
    <property type="term" value="F:ATP binding"/>
    <property type="evidence" value="ECO:0007669"/>
    <property type="project" value="UniProtKB-KW"/>
</dbReference>
<accession>A0A022VZT2</accession>
<evidence type="ECO:0000256" key="20">
    <source>
        <dbReference type="ARBA" id="ARBA00023268"/>
    </source>
</evidence>
<dbReference type="OrthoDB" id="615426at2759"/>
<evidence type="ECO:0000313" key="26">
    <source>
        <dbReference type="EMBL" id="EZF51293.1"/>
    </source>
</evidence>
<evidence type="ECO:0000256" key="6">
    <source>
        <dbReference type="ARBA" id="ARBA00005013"/>
    </source>
</evidence>
<evidence type="ECO:0000256" key="3">
    <source>
        <dbReference type="ARBA" id="ARBA00001353"/>
    </source>
</evidence>
<dbReference type="CDD" id="cd00739">
    <property type="entry name" value="DHPS"/>
    <property type="match status" value="1"/>
</dbReference>
<evidence type="ECO:0000259" key="25">
    <source>
        <dbReference type="PROSITE" id="PS50972"/>
    </source>
</evidence>
<dbReference type="PROSITE" id="PS00793">
    <property type="entry name" value="DHPS_2"/>
    <property type="match status" value="1"/>
</dbReference>
<comment type="function">
    <text evidence="21">Catalyzes three sequential steps of tetrahydrofolate biosynthesis.</text>
</comment>
<keyword evidence="15" id="KW-0547">Nucleotide-binding</keyword>
<dbReference type="PANTHER" id="PTHR20941:SF1">
    <property type="entry name" value="FOLIC ACID SYNTHESIS PROTEIN FOL1"/>
    <property type="match status" value="1"/>
</dbReference>
<comment type="catalytic activity">
    <reaction evidence="2">
        <text>6-hydroxymethyl-7,8-dihydropterin + ATP = (7,8-dihydropterin-6-yl)methyl diphosphate + AMP + H(+)</text>
        <dbReference type="Rhea" id="RHEA:11412"/>
        <dbReference type="ChEBI" id="CHEBI:15378"/>
        <dbReference type="ChEBI" id="CHEBI:30616"/>
        <dbReference type="ChEBI" id="CHEBI:44841"/>
        <dbReference type="ChEBI" id="CHEBI:72950"/>
        <dbReference type="ChEBI" id="CHEBI:456215"/>
        <dbReference type="EC" id="2.7.6.3"/>
    </reaction>
</comment>
<dbReference type="InterPro" id="IPR045031">
    <property type="entry name" value="DHP_synth-like"/>
</dbReference>
<evidence type="ECO:0000256" key="15">
    <source>
        <dbReference type="ARBA" id="ARBA00022741"/>
    </source>
</evidence>
<dbReference type="GO" id="GO:0003848">
    <property type="term" value="F:2-amino-4-hydroxy-6-hydroxymethyldihydropteridine diphosphokinase activity"/>
    <property type="evidence" value="ECO:0007669"/>
    <property type="project" value="UniProtKB-EC"/>
</dbReference>
<dbReference type="HOGENOM" id="CLU_008023_2_1_1"/>
<evidence type="ECO:0000256" key="24">
    <source>
        <dbReference type="ARBA" id="ARBA00068111"/>
    </source>
</evidence>
<dbReference type="GO" id="GO:0004150">
    <property type="term" value="F:dihydroneopterin aldolase activity"/>
    <property type="evidence" value="ECO:0007669"/>
    <property type="project" value="UniProtKB-EC"/>
</dbReference>
<dbReference type="GO" id="GO:0046656">
    <property type="term" value="P:folic acid biosynthetic process"/>
    <property type="evidence" value="ECO:0007669"/>
    <property type="project" value="UniProtKB-KW"/>
</dbReference>
<dbReference type="PROSITE" id="PS50972">
    <property type="entry name" value="PTERIN_BINDING"/>
    <property type="match status" value="1"/>
</dbReference>
<comment type="pathway">
    <text evidence="7">Cofactor biosynthesis; tetrahydrofolate biosynthesis; 2-amino-4-hydroxy-6-hydroxymethyl-7,8-dihydropteridine diphosphate from 7,8-dihydroneopterin triphosphate: step 4/4.</text>
</comment>
<dbReference type="InterPro" id="IPR000489">
    <property type="entry name" value="Pterin-binding_dom"/>
</dbReference>
<comment type="pathway">
    <text evidence="5">Cofactor biosynthesis; tetrahydrofolate biosynthesis; 7,8-dihydrofolate from 2-amino-4-hydroxy-6-hydroxymethyl-7,8-dihydropteridine diphosphate and 4-aminobenzoate: step 1/2.</text>
</comment>
<comment type="similarity">
    <text evidence="8">In the N-terminal section; belongs to the DHNA family.</text>
</comment>
<dbReference type="CDD" id="cd00483">
    <property type="entry name" value="HPPK"/>
    <property type="match status" value="1"/>
</dbReference>
<comment type="catalytic activity">
    <reaction evidence="3">
        <text>7,8-dihydroneopterin = 6-hydroxymethyl-7,8-dihydropterin + glycolaldehyde</text>
        <dbReference type="Rhea" id="RHEA:10540"/>
        <dbReference type="ChEBI" id="CHEBI:17001"/>
        <dbReference type="ChEBI" id="CHEBI:17071"/>
        <dbReference type="ChEBI" id="CHEBI:44841"/>
        <dbReference type="EC" id="4.1.2.25"/>
    </reaction>
</comment>
<name>A0A022VZT2_TRIRU</name>
<evidence type="ECO:0000256" key="22">
    <source>
        <dbReference type="ARBA" id="ARBA00061548"/>
    </source>
</evidence>
<evidence type="ECO:0000256" key="14">
    <source>
        <dbReference type="ARBA" id="ARBA00022723"/>
    </source>
</evidence>
<dbReference type="SUPFAM" id="SSF51717">
    <property type="entry name" value="Dihydropteroate synthetase-like"/>
    <property type="match status" value="1"/>
</dbReference>
<organism evidence="26">
    <name type="scientific">Trichophyton rubrum CBS 288.86</name>
    <dbReference type="NCBI Taxonomy" id="1215330"/>
    <lineage>
        <taxon>Eukaryota</taxon>
        <taxon>Fungi</taxon>
        <taxon>Dikarya</taxon>
        <taxon>Ascomycota</taxon>
        <taxon>Pezizomycotina</taxon>
        <taxon>Eurotiomycetes</taxon>
        <taxon>Eurotiomycetidae</taxon>
        <taxon>Onygenales</taxon>
        <taxon>Arthrodermataceae</taxon>
        <taxon>Trichophyton</taxon>
    </lineage>
</organism>
<sequence>MATPHPTQRAFIALGSNLGDRVTMIEEACREMEARGIKIRRTSSLFETAPMYVVDQGAFLNGACEVETSKSPMELLDTLQSIEIDMGRRKVIDKGPRNIDLDILLYGHETVSNDRLIVPHKLMLEREFVLRPLCQLIPNEYHLTEGKGKTYFSHLQALPPSNPPPIAMIPMPAGLPPITPTKPSRNTLLMAVLNVTPDSFSDGGIHSSTDPTVLLETVKTYIDAGVSIIDVGGESTRPNAEPVTETEELSRVIPVIKLIRSLPEASKIAISIDTYRANVAEAAVNVGADIINDISAGLLDLEMLPTMARLQKTVMLSHTRGTPKTMNKLTHYPDGVLAGIQSELAERVQAAEQAGVRRWRIIADPGVGFAKTQDQNLTILRNLDQLRQAEQLEYMPWLVGVSRKGFVGRITGVKKADERTWGTAAAVTAAISGGADIVRVHDVKEMAQVTRMADAIFRPSL</sequence>
<keyword evidence="14" id="KW-0479">Metal-binding</keyword>
<dbReference type="AlphaFoldDB" id="A0A022VZT2"/>
<evidence type="ECO:0000256" key="12">
    <source>
        <dbReference type="ARBA" id="ARBA00013253"/>
    </source>
</evidence>
<keyword evidence="18" id="KW-0460">Magnesium</keyword>
<keyword evidence="13" id="KW-0808">Transferase</keyword>
<dbReference type="GO" id="GO:0046654">
    <property type="term" value="P:tetrahydrofolate biosynthetic process"/>
    <property type="evidence" value="ECO:0007669"/>
    <property type="project" value="UniProtKB-UniPathway"/>
</dbReference>
<keyword evidence="17" id="KW-0067">ATP-binding</keyword>
<evidence type="ECO:0000256" key="19">
    <source>
        <dbReference type="ARBA" id="ARBA00022909"/>
    </source>
</evidence>
<evidence type="ECO:0000256" key="2">
    <source>
        <dbReference type="ARBA" id="ARBA00000198"/>
    </source>
</evidence>
<dbReference type="GO" id="GO:0046872">
    <property type="term" value="F:metal ion binding"/>
    <property type="evidence" value="ECO:0007669"/>
    <property type="project" value="UniProtKB-KW"/>
</dbReference>
<dbReference type="InterPro" id="IPR006390">
    <property type="entry name" value="DHP_synth_dom"/>
</dbReference>
<comment type="similarity">
    <text evidence="9">In the C-terminal section; belongs to the DHPS family.</text>
</comment>
<dbReference type="FunFam" id="3.20.20.20:FF:000006">
    <property type="entry name" value="Dihydropteroate synthase"/>
    <property type="match status" value="1"/>
</dbReference>
<dbReference type="GO" id="GO:0005740">
    <property type="term" value="C:mitochondrial envelope"/>
    <property type="evidence" value="ECO:0007669"/>
    <property type="project" value="TreeGrafter"/>
</dbReference>
<keyword evidence="20" id="KW-0511">Multifunctional enzyme</keyword>
<protein>
    <recommendedName>
        <fullName evidence="23">Folic acid synthesis protein FOL1</fullName>
        <ecNumber evidence="10">2.5.1.15</ecNumber>
        <ecNumber evidence="12">2.7.6.3</ecNumber>
        <ecNumber evidence="11">4.1.2.25</ecNumber>
    </recommendedName>
    <alternativeName>
        <fullName evidence="24">Folic acid synthesis protein fol1</fullName>
    </alternativeName>
</protein>
<reference evidence="26" key="1">
    <citation type="submission" date="2014-02" db="EMBL/GenBank/DDBJ databases">
        <title>The Genome Sequence of Trichophyton rubrum (morphotype fischeri) CBS 288.86.</title>
        <authorList>
            <consortium name="The Broad Institute Genomics Platform"/>
            <person name="Cuomo C.A."/>
            <person name="White T.C."/>
            <person name="Graser Y."/>
            <person name="Martinez-Rossi N."/>
            <person name="Heitman J."/>
            <person name="Young S.K."/>
            <person name="Zeng Q."/>
            <person name="Gargeya S."/>
            <person name="Abouelleil A."/>
            <person name="Alvarado L."/>
            <person name="Chapman S.B."/>
            <person name="Gainer-Dewar J."/>
            <person name="Goldberg J."/>
            <person name="Griggs A."/>
            <person name="Gujja S."/>
            <person name="Hansen M."/>
            <person name="Howarth C."/>
            <person name="Imamovic A."/>
            <person name="Larimer J."/>
            <person name="Martinez D."/>
            <person name="Murphy C."/>
            <person name="Pearson M.D."/>
            <person name="Persinoti G."/>
            <person name="Poon T."/>
            <person name="Priest M."/>
            <person name="Roberts A.D."/>
            <person name="Saif S."/>
            <person name="Shea T.D."/>
            <person name="Sykes S.N."/>
            <person name="Wortman J."/>
            <person name="Nusbaum C."/>
            <person name="Birren B."/>
        </authorList>
    </citation>
    <scope>NUCLEOTIDE SEQUENCE [LARGE SCALE GENOMIC DNA]</scope>
    <source>
        <strain evidence="26">CBS 288.86</strain>
    </source>
</reference>
<dbReference type="EC" id="2.5.1.15" evidence="10"/>
<dbReference type="InterPro" id="IPR000550">
    <property type="entry name" value="Hppk"/>
</dbReference>
<dbReference type="Gene3D" id="3.20.20.20">
    <property type="entry name" value="Dihydropteroate synthase-like"/>
    <property type="match status" value="1"/>
</dbReference>
<dbReference type="Pfam" id="PF00809">
    <property type="entry name" value="Pterin_bind"/>
    <property type="match status" value="1"/>
</dbReference>
<proteinExistence type="inferred from homology"/>
<comment type="cofactor">
    <cofactor evidence="4">
        <name>Mg(2+)</name>
        <dbReference type="ChEBI" id="CHEBI:18420"/>
    </cofactor>
</comment>
<dbReference type="EMBL" id="KK207871">
    <property type="protein sequence ID" value="EZF51293.1"/>
    <property type="molecule type" value="Genomic_DNA"/>
</dbReference>
<evidence type="ECO:0000256" key="17">
    <source>
        <dbReference type="ARBA" id="ARBA00022840"/>
    </source>
</evidence>
<evidence type="ECO:0000256" key="10">
    <source>
        <dbReference type="ARBA" id="ARBA00012458"/>
    </source>
</evidence>
<dbReference type="Gene3D" id="3.30.70.560">
    <property type="entry name" value="7,8-Dihydro-6-hydroxymethylpterin-pyrophosphokinase HPPK"/>
    <property type="match status" value="1"/>
</dbReference>
<evidence type="ECO:0000256" key="18">
    <source>
        <dbReference type="ARBA" id="ARBA00022842"/>
    </source>
</evidence>
<evidence type="ECO:0000256" key="23">
    <source>
        <dbReference type="ARBA" id="ARBA00067568"/>
    </source>
</evidence>
<comment type="catalytic activity">
    <reaction evidence="1">
        <text>(7,8-dihydropterin-6-yl)methyl diphosphate + 4-aminobenzoate = 7,8-dihydropteroate + diphosphate</text>
        <dbReference type="Rhea" id="RHEA:19949"/>
        <dbReference type="ChEBI" id="CHEBI:17836"/>
        <dbReference type="ChEBI" id="CHEBI:17839"/>
        <dbReference type="ChEBI" id="CHEBI:33019"/>
        <dbReference type="ChEBI" id="CHEBI:72950"/>
        <dbReference type="EC" id="2.5.1.15"/>
    </reaction>
</comment>
<gene>
    <name evidence="26" type="ORF">H103_05422</name>
</gene>
<evidence type="ECO:0000256" key="16">
    <source>
        <dbReference type="ARBA" id="ARBA00022777"/>
    </source>
</evidence>
<evidence type="ECO:0000256" key="21">
    <source>
        <dbReference type="ARBA" id="ARBA00058009"/>
    </source>
</evidence>
<dbReference type="Pfam" id="PF01288">
    <property type="entry name" value="HPPK"/>
    <property type="match status" value="1"/>
</dbReference>
<dbReference type="NCBIfam" id="TIGR01496">
    <property type="entry name" value="DHPS"/>
    <property type="match status" value="1"/>
</dbReference>
<keyword evidence="16" id="KW-0418">Kinase</keyword>
<evidence type="ECO:0000256" key="13">
    <source>
        <dbReference type="ARBA" id="ARBA00022679"/>
    </source>
</evidence>
<dbReference type="InterPro" id="IPR011005">
    <property type="entry name" value="Dihydropteroate_synth-like_sf"/>
</dbReference>
<dbReference type="PANTHER" id="PTHR20941">
    <property type="entry name" value="FOLATE SYNTHESIS PROTEINS"/>
    <property type="match status" value="1"/>
</dbReference>
<evidence type="ECO:0000256" key="8">
    <source>
        <dbReference type="ARBA" id="ARBA00009640"/>
    </source>
</evidence>
<dbReference type="NCBIfam" id="TIGR01498">
    <property type="entry name" value="folK"/>
    <property type="match status" value="1"/>
</dbReference>